<dbReference type="EC" id="1.11.1.6" evidence="9"/>
<dbReference type="GO" id="GO:0005739">
    <property type="term" value="C:mitochondrion"/>
    <property type="evidence" value="ECO:0007669"/>
    <property type="project" value="TreeGrafter"/>
</dbReference>
<dbReference type="EMBL" id="LSMT01000338">
    <property type="protein sequence ID" value="PFX19916.1"/>
    <property type="molecule type" value="Genomic_DNA"/>
</dbReference>
<evidence type="ECO:0000256" key="4">
    <source>
        <dbReference type="ARBA" id="ARBA00022723"/>
    </source>
</evidence>
<keyword evidence="3 9" id="KW-0349">Heme</keyword>
<comment type="function">
    <text evidence="10">Catalyzes the degradation of hydrogen peroxide (H(2)O(2)) generated by peroxisomal oxidases to water and oxygen, thereby protecting cells from the toxic effects of hydrogen peroxide.</text>
</comment>
<evidence type="ECO:0000256" key="3">
    <source>
        <dbReference type="ARBA" id="ARBA00022617"/>
    </source>
</evidence>
<evidence type="ECO:0000256" key="8">
    <source>
        <dbReference type="ARBA" id="ARBA00049254"/>
    </source>
</evidence>
<evidence type="ECO:0000256" key="5">
    <source>
        <dbReference type="ARBA" id="ARBA00023002"/>
    </source>
</evidence>
<dbReference type="SMART" id="SM01060">
    <property type="entry name" value="Catalase"/>
    <property type="match status" value="1"/>
</dbReference>
<dbReference type="Proteomes" id="UP000225706">
    <property type="component" value="Unassembled WGS sequence"/>
</dbReference>
<evidence type="ECO:0000256" key="7">
    <source>
        <dbReference type="ARBA" id="ARBA00023324"/>
    </source>
</evidence>
<sequence>MANRSKASEQLSDFSRAKKSPDVLTTGTGCPIDTKTSTMTVGARGPILLQDVHFLDEMSHFDRERIPERVVHAKGGGAFGYFEVTHDISKYCKAAIFNRIGKSTPCVARFSTVGGESGSADTARDPRGFAMKFYTEEGNWDLVGNNTPIFFIRDPILFPSFIHTQKRNPTTHLKDPDMFWDFITLRPETTHQVCFLFSDRGIPDGYQQMNGYGSHTFKMVNEKGEAVYCKFHVKTDQGIKCVPADKAEQLAGSDPDYNNRLLYNAIAGGNPPSWTMYIQVMTFEEAEKFRWNPFDLTKIWPHSEFPLIPVGKMVLNRNAKNYFAEIEQSAFNPASMVPGIEPSPDKMLQGRLFSYHDTHLHRLGTNYLQLPVNCPYRTRVTNYQRDGPQTFDNQEGTPNYFPNSFTGPLDDLRYSPHTVKITGDVARYNSADDDNFSQVTDFWNKVLNEAERTRLVNNIAGHLKDAKQFLQKRAVSNFAQVSPEFGRRLTEALAEYHMESHWISLKNTMFSTSVAVFLTSLALLLVTESNAAKIKTYHDKRQISTLVPYQPPQITSLNGRPPRGPYMQLSSYHYNTAYKNIAQIPRAKPKLALPGSQYSKVFKAQPQRQYVSYYYPHRTHYRDWSRKLLEASAFARKLQDSRKQTLLWQKQRMDPSSAGIKLFVAGVNSNGKVLQQLAHQGKVQNTNGNFVTNKPLKQNLAENIPNGQLSGATRPMQQSPSPVTTANTNNKPQSGTAFVTSHPVIPASPPLQSQNAETNTKANEMSPRTQSGRKTVGHDMNANLQSQPGLKFSFNKEPSTNSNGAILSDKFEGAALGPKAHSLLQPIPSLQSSQSGNLPHFQANENKQPNVSHTSLESGINVSNGSPTNDYTLMQGEQRNAPTGKDQNQLINKGPENLLGNSPSILQDNSHPQTSASDKPVLGGSQVSSNIQEMKSVQASTSPTSNSANFDKVTAQEVKGGLVSVSASAPSSQALVTQPSGLRVAPNSKNSFFSNDLPGGLSHDPQTQLDKELALKNLLFPPPAASKNQAYSTNPVVLSNSAQFQQPQQGPRAQVDNMIPTFPAFRYDRRHNIPQSPSRIDKKSFVPQTNKVPYKGSFPLMLHKFSPYFKMKRNLKQVASEKAKARRRLLELQPIK</sequence>
<dbReference type="PROSITE" id="PS00438">
    <property type="entry name" value="CATALASE_2"/>
    <property type="match status" value="1"/>
</dbReference>
<feature type="compositionally biased region" description="Polar residues" evidence="11">
    <location>
        <begin position="899"/>
        <end position="917"/>
    </location>
</feature>
<comment type="caution">
    <text evidence="13">The sequence shown here is derived from an EMBL/GenBank/DDBJ whole genome shotgun (WGS) entry which is preliminary data.</text>
</comment>
<dbReference type="SUPFAM" id="SSF56634">
    <property type="entry name" value="Heme-dependent catalase-like"/>
    <property type="match status" value="1"/>
</dbReference>
<evidence type="ECO:0000256" key="1">
    <source>
        <dbReference type="ARBA" id="ARBA00005329"/>
    </source>
</evidence>
<dbReference type="GO" id="GO:0020037">
    <property type="term" value="F:heme binding"/>
    <property type="evidence" value="ECO:0007669"/>
    <property type="project" value="InterPro"/>
</dbReference>
<dbReference type="InterPro" id="IPR010582">
    <property type="entry name" value="Catalase_immune_responsive"/>
</dbReference>
<dbReference type="PROSITE" id="PS51402">
    <property type="entry name" value="CATALASE_3"/>
    <property type="match status" value="1"/>
</dbReference>
<dbReference type="Pfam" id="PF00199">
    <property type="entry name" value="Catalase"/>
    <property type="match status" value="1"/>
</dbReference>
<dbReference type="PROSITE" id="PS00437">
    <property type="entry name" value="CATALASE_1"/>
    <property type="match status" value="1"/>
</dbReference>
<dbReference type="InterPro" id="IPR020835">
    <property type="entry name" value="Catalase_sf"/>
</dbReference>
<dbReference type="GO" id="GO:0005777">
    <property type="term" value="C:peroxisome"/>
    <property type="evidence" value="ECO:0007669"/>
    <property type="project" value="TreeGrafter"/>
</dbReference>
<keyword evidence="7 9" id="KW-0376">Hydrogen peroxide</keyword>
<keyword evidence="14" id="KW-1185">Reference proteome</keyword>
<evidence type="ECO:0000313" key="13">
    <source>
        <dbReference type="EMBL" id="PFX19916.1"/>
    </source>
</evidence>
<name>A0A2B4RRW4_STYPI</name>
<dbReference type="GO" id="GO:0004096">
    <property type="term" value="F:catalase activity"/>
    <property type="evidence" value="ECO:0007669"/>
    <property type="project" value="UniProtKB-EC"/>
</dbReference>
<evidence type="ECO:0000313" key="14">
    <source>
        <dbReference type="Proteomes" id="UP000225706"/>
    </source>
</evidence>
<keyword evidence="5 9" id="KW-0560">Oxidoreductase</keyword>
<dbReference type="PRINTS" id="PR00067">
    <property type="entry name" value="CATALASE"/>
</dbReference>
<dbReference type="InterPro" id="IPR018028">
    <property type="entry name" value="Catalase"/>
</dbReference>
<dbReference type="Pfam" id="PF06628">
    <property type="entry name" value="Catalase-rel"/>
    <property type="match status" value="1"/>
</dbReference>
<feature type="compositionally biased region" description="Polar residues" evidence="11">
    <location>
        <begin position="705"/>
        <end position="739"/>
    </location>
</feature>
<evidence type="ECO:0000256" key="10">
    <source>
        <dbReference type="RuleBase" id="RU004142"/>
    </source>
</evidence>
<dbReference type="GO" id="GO:0046872">
    <property type="term" value="F:metal ion binding"/>
    <property type="evidence" value="ECO:0007669"/>
    <property type="project" value="UniProtKB-KW"/>
</dbReference>
<dbReference type="CDD" id="cd08156">
    <property type="entry name" value="catalase_clade_3"/>
    <property type="match status" value="1"/>
</dbReference>
<comment type="similarity">
    <text evidence="1 9">Belongs to the catalase family.</text>
</comment>
<dbReference type="PANTHER" id="PTHR11465">
    <property type="entry name" value="CATALASE"/>
    <property type="match status" value="1"/>
</dbReference>
<dbReference type="InterPro" id="IPR011614">
    <property type="entry name" value="Catalase_core"/>
</dbReference>
<gene>
    <name evidence="13" type="primary">CAT</name>
    <name evidence="13" type="ORF">AWC38_SpisGene15658</name>
</gene>
<feature type="region of interest" description="Disordered" evidence="11">
    <location>
        <begin position="1"/>
        <end position="30"/>
    </location>
</feature>
<evidence type="ECO:0000256" key="11">
    <source>
        <dbReference type="SAM" id="MobiDB-lite"/>
    </source>
</evidence>
<dbReference type="OrthoDB" id="6880011at2759"/>
<organism evidence="13 14">
    <name type="scientific">Stylophora pistillata</name>
    <name type="common">Smooth cauliflower coral</name>
    <dbReference type="NCBI Taxonomy" id="50429"/>
    <lineage>
        <taxon>Eukaryota</taxon>
        <taxon>Metazoa</taxon>
        <taxon>Cnidaria</taxon>
        <taxon>Anthozoa</taxon>
        <taxon>Hexacorallia</taxon>
        <taxon>Scleractinia</taxon>
        <taxon>Astrocoeniina</taxon>
        <taxon>Pocilloporidae</taxon>
        <taxon>Stylophora</taxon>
    </lineage>
</organism>
<dbReference type="InterPro" id="IPR040333">
    <property type="entry name" value="Catalase_3"/>
</dbReference>
<evidence type="ECO:0000256" key="2">
    <source>
        <dbReference type="ARBA" id="ARBA00022559"/>
    </source>
</evidence>
<feature type="region of interest" description="Disordered" evidence="11">
    <location>
        <begin position="828"/>
        <end position="925"/>
    </location>
</feature>
<feature type="compositionally biased region" description="Polar residues" evidence="11">
    <location>
        <begin position="750"/>
        <end position="773"/>
    </location>
</feature>
<feature type="region of interest" description="Disordered" evidence="11">
    <location>
        <begin position="703"/>
        <end position="773"/>
    </location>
</feature>
<dbReference type="InterPro" id="IPR024708">
    <property type="entry name" value="Catalase_AS"/>
</dbReference>
<dbReference type="Gene3D" id="2.40.180.10">
    <property type="entry name" value="Catalase core domain"/>
    <property type="match status" value="1"/>
</dbReference>
<dbReference type="STRING" id="50429.A0A2B4RRW4"/>
<dbReference type="AlphaFoldDB" id="A0A2B4RRW4"/>
<feature type="compositionally biased region" description="Polar residues" evidence="11">
    <location>
        <begin position="843"/>
        <end position="891"/>
    </location>
</feature>
<evidence type="ECO:0000256" key="6">
    <source>
        <dbReference type="ARBA" id="ARBA00023004"/>
    </source>
</evidence>
<keyword evidence="4 9" id="KW-0479">Metal-binding</keyword>
<evidence type="ECO:0000259" key="12">
    <source>
        <dbReference type="SMART" id="SM01060"/>
    </source>
</evidence>
<feature type="domain" description="Catalase core" evidence="12">
    <location>
        <begin position="25"/>
        <end position="409"/>
    </location>
</feature>
<dbReference type="InterPro" id="IPR002226">
    <property type="entry name" value="Catalase_haem_BS"/>
</dbReference>
<keyword evidence="2 9" id="KW-0575">Peroxidase</keyword>
<dbReference type="PANTHER" id="PTHR11465:SF9">
    <property type="entry name" value="CATALASE"/>
    <property type="match status" value="1"/>
</dbReference>
<keyword evidence="6 9" id="KW-0408">Iron</keyword>
<dbReference type="GO" id="GO:0042744">
    <property type="term" value="P:hydrogen peroxide catabolic process"/>
    <property type="evidence" value="ECO:0007669"/>
    <property type="project" value="UniProtKB-KW"/>
</dbReference>
<protein>
    <recommendedName>
        <fullName evidence="9">Catalase</fullName>
        <ecNumber evidence="9">1.11.1.6</ecNumber>
    </recommendedName>
</protein>
<comment type="catalytic activity">
    <reaction evidence="8 9">
        <text>2 H2O2 = O2 + 2 H2O</text>
        <dbReference type="Rhea" id="RHEA:20309"/>
        <dbReference type="ChEBI" id="CHEBI:15377"/>
        <dbReference type="ChEBI" id="CHEBI:15379"/>
        <dbReference type="ChEBI" id="CHEBI:16240"/>
        <dbReference type="EC" id="1.11.1.6"/>
    </reaction>
</comment>
<dbReference type="GO" id="GO:0042542">
    <property type="term" value="P:response to hydrogen peroxide"/>
    <property type="evidence" value="ECO:0007669"/>
    <property type="project" value="TreeGrafter"/>
</dbReference>
<reference evidence="14" key="1">
    <citation type="journal article" date="2017" name="bioRxiv">
        <title>Comparative analysis of the genomes of Stylophora pistillata and Acropora digitifera provides evidence for extensive differences between species of corals.</title>
        <authorList>
            <person name="Voolstra C.R."/>
            <person name="Li Y."/>
            <person name="Liew Y.J."/>
            <person name="Baumgarten S."/>
            <person name="Zoccola D."/>
            <person name="Flot J.-F."/>
            <person name="Tambutte S."/>
            <person name="Allemand D."/>
            <person name="Aranda M."/>
        </authorList>
    </citation>
    <scope>NUCLEOTIDE SEQUENCE [LARGE SCALE GENOMIC DNA]</scope>
</reference>
<accession>A0A2B4RRW4</accession>
<evidence type="ECO:0000256" key="9">
    <source>
        <dbReference type="RuleBase" id="RU000498"/>
    </source>
</evidence>
<dbReference type="FunFam" id="2.40.180.10:FF:000001">
    <property type="entry name" value="Catalase"/>
    <property type="match status" value="1"/>
</dbReference>
<proteinExistence type="inferred from homology"/>